<evidence type="ECO:0000256" key="7">
    <source>
        <dbReference type="ARBA" id="ARBA00023175"/>
    </source>
</evidence>
<evidence type="ECO:0000256" key="5">
    <source>
        <dbReference type="ARBA" id="ARBA00022737"/>
    </source>
</evidence>
<dbReference type="Proteomes" id="UP000281549">
    <property type="component" value="Unassembled WGS sequence"/>
</dbReference>
<evidence type="ECO:0000313" key="13">
    <source>
        <dbReference type="EMBL" id="RKP19263.1"/>
    </source>
</evidence>
<dbReference type="EMBL" id="KE561092">
    <property type="protein sequence ID" value="EPZ32961.1"/>
    <property type="molecule type" value="Genomic_DNA"/>
</dbReference>
<keyword evidence="3" id="KW-0433">Leucine-rich repeat</keyword>
<dbReference type="Proteomes" id="UP000030755">
    <property type="component" value="Unassembled WGS sequence"/>
</dbReference>
<evidence type="ECO:0000256" key="2">
    <source>
        <dbReference type="ARBA" id="ARBA00022490"/>
    </source>
</evidence>
<gene>
    <name evidence="12" type="ORF">O9G_005293</name>
    <name evidence="13" type="ORF">ROZALSC1DRAFT_29115</name>
</gene>
<sequence>MWEDKTNQKAPEAKVVKLTMVIPFLTRMDATLATLTACEHLALSTNQIEKISNLNGLCKVFLGFISANLKILSLGRNNIKKLEGLDAVADTLEELWISYNQLERVNGIECCKKLQVFYASNNKIKAWDGIDRLKELPLLNDLLLVGNPLEEKCTGDGNWREEISKKFPTLKKLDGKPIIRDDDMEDEEAPAQ</sequence>
<dbReference type="FunFam" id="3.80.10.10:FF:000049">
    <property type="entry name" value="Dynein light chain 1"/>
    <property type="match status" value="1"/>
</dbReference>
<dbReference type="PROSITE" id="PS51450">
    <property type="entry name" value="LRR"/>
    <property type="match status" value="3"/>
</dbReference>
<keyword evidence="7" id="KW-0505">Motor protein</keyword>
<evidence type="ECO:0000256" key="6">
    <source>
        <dbReference type="ARBA" id="ARBA00023017"/>
    </source>
</evidence>
<keyword evidence="5" id="KW-0677">Repeat</keyword>
<dbReference type="GO" id="GO:0005874">
    <property type="term" value="C:microtubule"/>
    <property type="evidence" value="ECO:0007669"/>
    <property type="project" value="UniProtKB-KW"/>
</dbReference>
<dbReference type="PANTHER" id="PTHR15454:SF73">
    <property type="entry name" value="DYNEIN AXONEMAL LIGHT CHAIN 1"/>
    <property type="match status" value="1"/>
</dbReference>
<dbReference type="Gene3D" id="3.80.10.10">
    <property type="entry name" value="Ribonuclease Inhibitor"/>
    <property type="match status" value="1"/>
</dbReference>
<keyword evidence="8" id="KW-0206">Cytoskeleton</keyword>
<evidence type="ECO:0000313" key="14">
    <source>
        <dbReference type="Proteomes" id="UP000030755"/>
    </source>
</evidence>
<keyword evidence="9" id="KW-0966">Cell projection</keyword>
<dbReference type="EMBL" id="ML005258">
    <property type="protein sequence ID" value="RKP19263.1"/>
    <property type="molecule type" value="Genomic_DNA"/>
</dbReference>
<evidence type="ECO:0000313" key="12">
    <source>
        <dbReference type="EMBL" id="EPZ32961.1"/>
    </source>
</evidence>
<accession>A0A075ARQ3</accession>
<organism evidence="12 14">
    <name type="scientific">Rozella allomycis (strain CSF55)</name>
    <dbReference type="NCBI Taxonomy" id="988480"/>
    <lineage>
        <taxon>Eukaryota</taxon>
        <taxon>Fungi</taxon>
        <taxon>Fungi incertae sedis</taxon>
        <taxon>Cryptomycota</taxon>
        <taxon>Cryptomycota incertae sedis</taxon>
        <taxon>Rozella</taxon>
    </lineage>
</organism>
<dbReference type="InterPro" id="IPR025875">
    <property type="entry name" value="Leu-rich_rpt_4"/>
</dbReference>
<dbReference type="OMA" id="NCERISM"/>
<proteinExistence type="inferred from homology"/>
<evidence type="ECO:0000256" key="9">
    <source>
        <dbReference type="ARBA" id="ARBA00023273"/>
    </source>
</evidence>
<dbReference type="InterPro" id="IPR032675">
    <property type="entry name" value="LRR_dom_sf"/>
</dbReference>
<evidence type="ECO:0000313" key="15">
    <source>
        <dbReference type="Proteomes" id="UP000281549"/>
    </source>
</evidence>
<protein>
    <recommendedName>
        <fullName evidence="11">Dynein axonemal light chain 1</fullName>
    </recommendedName>
</protein>
<evidence type="ECO:0000256" key="3">
    <source>
        <dbReference type="ARBA" id="ARBA00022614"/>
    </source>
</evidence>
<reference evidence="15" key="2">
    <citation type="journal article" date="2018" name="Nat. Microbiol.">
        <title>Leveraging single-cell genomics to expand the fungal tree of life.</title>
        <authorList>
            <person name="Ahrendt S.R."/>
            <person name="Quandt C.A."/>
            <person name="Ciobanu D."/>
            <person name="Clum A."/>
            <person name="Salamov A."/>
            <person name="Andreopoulos B."/>
            <person name="Cheng J.F."/>
            <person name="Woyke T."/>
            <person name="Pelin A."/>
            <person name="Henrissat B."/>
            <person name="Reynolds N.K."/>
            <person name="Benny G.L."/>
            <person name="Smith M.E."/>
            <person name="James T.Y."/>
            <person name="Grigoriev I.V."/>
        </authorList>
    </citation>
    <scope>NUCLEOTIDE SEQUENCE [LARGE SCALE GENOMIC DNA]</scope>
    <source>
        <strain evidence="15">CSF55</strain>
    </source>
</reference>
<keyword evidence="14" id="KW-1185">Reference proteome</keyword>
<reference evidence="12 14" key="1">
    <citation type="journal article" date="2013" name="Curr. Biol.">
        <title>Shared signatures of parasitism and phylogenomics unite Cryptomycota and microsporidia.</title>
        <authorList>
            <person name="James T.Y."/>
            <person name="Pelin A."/>
            <person name="Bonen L."/>
            <person name="Ahrendt S."/>
            <person name="Sain D."/>
            <person name="Corradi N."/>
            <person name="Stajich J.E."/>
        </authorList>
    </citation>
    <scope>NUCLEOTIDE SEQUENCE [LARGE SCALE GENOMIC DNA]</scope>
    <source>
        <strain evidence="12">CSF55</strain>
        <strain evidence="12">CSF55</strain>
    </source>
</reference>
<dbReference type="Pfam" id="PF12799">
    <property type="entry name" value="LRR_4"/>
    <property type="match status" value="1"/>
</dbReference>
<dbReference type="PANTHER" id="PTHR15454">
    <property type="entry name" value="NISCHARIN RELATED"/>
    <property type="match status" value="1"/>
</dbReference>
<evidence type="ECO:0000256" key="10">
    <source>
        <dbReference type="ARBA" id="ARBA00049659"/>
    </source>
</evidence>
<evidence type="ECO:0000256" key="4">
    <source>
        <dbReference type="ARBA" id="ARBA00022701"/>
    </source>
</evidence>
<keyword evidence="4" id="KW-0493">Microtubule</keyword>
<evidence type="ECO:0000256" key="11">
    <source>
        <dbReference type="ARBA" id="ARBA00049760"/>
    </source>
</evidence>
<dbReference type="STRING" id="988480.A0A075ARQ3"/>
<dbReference type="SMART" id="SM00365">
    <property type="entry name" value="LRR_SD22"/>
    <property type="match status" value="4"/>
</dbReference>
<reference evidence="13" key="3">
    <citation type="submission" date="2018-08" db="EMBL/GenBank/DDBJ databases">
        <title>Leveraging single-cell genomics to expand the Fungal Tree of Life.</title>
        <authorList>
            <consortium name="DOE Joint Genome Institute"/>
            <person name="Ahrendt S.R."/>
            <person name="Quandt C.A."/>
            <person name="Ciobanu D."/>
            <person name="Clum A."/>
            <person name="Salamov A."/>
            <person name="Andreopoulos B."/>
            <person name="Cheng J.-F."/>
            <person name="Woyke T."/>
            <person name="Pelin A."/>
            <person name="Henrissat B."/>
            <person name="Reynolds N."/>
            <person name="Benny G.L."/>
            <person name="Smith M.E."/>
            <person name="James T.Y."/>
            <person name="Grigoriev I.V."/>
        </authorList>
    </citation>
    <scope>NUCLEOTIDE SEQUENCE</scope>
    <source>
        <strain evidence="13">CSF55</strain>
    </source>
</reference>
<comment type="subcellular location">
    <subcellularLocation>
        <location evidence="1">Cytoplasm</location>
        <location evidence="1">Cytoskeleton</location>
        <location evidence="1">Cilium axoneme</location>
    </subcellularLocation>
</comment>
<evidence type="ECO:0000256" key="8">
    <source>
        <dbReference type="ARBA" id="ARBA00023212"/>
    </source>
</evidence>
<keyword evidence="6" id="KW-0243">Dynein</keyword>
<dbReference type="OrthoDB" id="266138at2759"/>
<dbReference type="SUPFAM" id="SSF52058">
    <property type="entry name" value="L domain-like"/>
    <property type="match status" value="1"/>
</dbReference>
<comment type="similarity">
    <text evidence="10">Belongs to the dynein light chain LC1-type family.</text>
</comment>
<dbReference type="AlphaFoldDB" id="A0A075ARQ3"/>
<dbReference type="HOGENOM" id="CLU_092189_0_0_1"/>
<name>A0A075ARQ3_ROZAC</name>
<dbReference type="InterPro" id="IPR001611">
    <property type="entry name" value="Leu-rich_rpt"/>
</dbReference>
<evidence type="ECO:0000256" key="1">
    <source>
        <dbReference type="ARBA" id="ARBA00004430"/>
    </source>
</evidence>
<keyword evidence="2" id="KW-0963">Cytoplasm</keyword>
<dbReference type="GO" id="GO:0030286">
    <property type="term" value="C:dynein complex"/>
    <property type="evidence" value="ECO:0007669"/>
    <property type="project" value="UniProtKB-KW"/>
</dbReference>
<dbReference type="GO" id="GO:0005930">
    <property type="term" value="C:axoneme"/>
    <property type="evidence" value="ECO:0007669"/>
    <property type="project" value="UniProtKB-SubCell"/>
</dbReference>